<reference evidence="7 8" key="1">
    <citation type="journal article" date="2016" name="ISME J.">
        <title>Chasing the elusive Euryarchaeota class WSA2: genomes reveal a uniquely fastidious methyl-reducing methanogen.</title>
        <authorList>
            <person name="Nobu M.K."/>
            <person name="Narihiro T."/>
            <person name="Kuroda K."/>
            <person name="Mei R."/>
            <person name="Liu W.T."/>
        </authorList>
    </citation>
    <scope>NUCLEOTIDE SEQUENCE [LARGE SCALE GENOMIC DNA]</scope>
    <source>
        <strain evidence="7">U1lsi0528_Bin089</strain>
    </source>
</reference>
<dbReference type="PANTHER" id="PTHR34990">
    <property type="entry name" value="UDP-2,3-DIACYLGLUCOSAMINE HYDROLASE-RELATED"/>
    <property type="match status" value="1"/>
</dbReference>
<dbReference type="Gene3D" id="3.60.21.10">
    <property type="match status" value="1"/>
</dbReference>
<evidence type="ECO:0000256" key="5">
    <source>
        <dbReference type="ARBA" id="ARBA00023211"/>
    </source>
</evidence>
<evidence type="ECO:0000313" key="7">
    <source>
        <dbReference type="EMBL" id="KYC54315.1"/>
    </source>
</evidence>
<keyword evidence="5" id="KW-0464">Manganese</keyword>
<accession>A0A150JAX3</accession>
<evidence type="ECO:0000256" key="2">
    <source>
        <dbReference type="ARBA" id="ARBA00022519"/>
    </source>
</evidence>
<dbReference type="SUPFAM" id="SSF56300">
    <property type="entry name" value="Metallo-dependent phosphatases"/>
    <property type="match status" value="1"/>
</dbReference>
<dbReference type="InterPro" id="IPR004843">
    <property type="entry name" value="Calcineurin-like_PHP"/>
</dbReference>
<dbReference type="InterPro" id="IPR029052">
    <property type="entry name" value="Metallo-depent_PP-like"/>
</dbReference>
<keyword evidence="3" id="KW-0479">Metal-binding</keyword>
<dbReference type="Pfam" id="PF00149">
    <property type="entry name" value="Metallophos"/>
    <property type="match status" value="1"/>
</dbReference>
<dbReference type="Proteomes" id="UP000075578">
    <property type="component" value="Unassembled WGS sequence"/>
</dbReference>
<keyword evidence="1" id="KW-1003">Cell membrane</keyword>
<dbReference type="GO" id="GO:0009245">
    <property type="term" value="P:lipid A biosynthetic process"/>
    <property type="evidence" value="ECO:0007669"/>
    <property type="project" value="TreeGrafter"/>
</dbReference>
<dbReference type="GO" id="GO:0008758">
    <property type="term" value="F:UDP-2,3-diacylglucosamine hydrolase activity"/>
    <property type="evidence" value="ECO:0007669"/>
    <property type="project" value="TreeGrafter"/>
</dbReference>
<evidence type="ECO:0000259" key="6">
    <source>
        <dbReference type="Pfam" id="PF00149"/>
    </source>
</evidence>
<evidence type="ECO:0000256" key="4">
    <source>
        <dbReference type="ARBA" id="ARBA00023136"/>
    </source>
</evidence>
<dbReference type="GO" id="GO:0046872">
    <property type="term" value="F:metal ion binding"/>
    <property type="evidence" value="ECO:0007669"/>
    <property type="project" value="UniProtKB-KW"/>
</dbReference>
<dbReference type="AlphaFoldDB" id="A0A150JAX3"/>
<proteinExistence type="predicted"/>
<dbReference type="EMBL" id="LNGD01000002">
    <property type="protein sequence ID" value="KYC54315.1"/>
    <property type="molecule type" value="Genomic_DNA"/>
</dbReference>
<protein>
    <submittedName>
        <fullName evidence="7">UDP-2,3-diacylglucosamine hydrolase</fullName>
    </submittedName>
</protein>
<keyword evidence="4" id="KW-0472">Membrane</keyword>
<gene>
    <name evidence="7" type="ORF">AMQ74_00067</name>
</gene>
<sequence length="278" mass="32816">MIIAVSDLHIGLKEFDKETFIEFLDYIYNLFSKNNKINNHFVLVGDILEFSMRDPVKVILENEDLLKKIKEIENISNVYYIFGNHDIVMQDLSNNNPNFPFRVFKQLTLKEGKSIYFFTHGYELDVLTSINKDIELYEEFFKKSCYEGELKGSIKDFLWKIGKFFRDVEQLPIPLIEDMQDKLAKSPGFRLTVGKVERLSISPFLNIFIPFSSNAKFIFGHTHRPFITKDNRVINLGSWRKDESRHNIFLKIDKDQLDLFEYSREKIEALKKVDKSDL</sequence>
<feature type="domain" description="Calcineurin-like phosphoesterase" evidence="6">
    <location>
        <begin position="2"/>
        <end position="153"/>
    </location>
</feature>
<keyword evidence="2" id="KW-0997">Cell inner membrane</keyword>
<dbReference type="InterPro" id="IPR043461">
    <property type="entry name" value="LpxH-like"/>
</dbReference>
<keyword evidence="7" id="KW-0378">Hydrolase</keyword>
<organism evidence="7 8">
    <name type="scientific">Candidatus Methanofastidiosum methylothiophilum</name>
    <dbReference type="NCBI Taxonomy" id="1705564"/>
    <lineage>
        <taxon>Archaea</taxon>
        <taxon>Methanobacteriati</taxon>
        <taxon>Methanobacteriota</taxon>
        <taxon>Stenosarchaea group</taxon>
        <taxon>Candidatus Methanofastidiosia</taxon>
        <taxon>Candidatus Methanofastidiosales</taxon>
        <taxon>Candidatus Methanofastidiosaceae</taxon>
        <taxon>Candidatus Methanofastidiosum</taxon>
    </lineage>
</organism>
<evidence type="ECO:0000313" key="8">
    <source>
        <dbReference type="Proteomes" id="UP000075578"/>
    </source>
</evidence>
<evidence type="ECO:0000256" key="1">
    <source>
        <dbReference type="ARBA" id="ARBA00022475"/>
    </source>
</evidence>
<evidence type="ECO:0000256" key="3">
    <source>
        <dbReference type="ARBA" id="ARBA00022723"/>
    </source>
</evidence>
<comment type="caution">
    <text evidence="7">The sequence shown here is derived from an EMBL/GenBank/DDBJ whole genome shotgun (WGS) entry which is preliminary data.</text>
</comment>
<name>A0A150JAX3_9EURY</name>
<dbReference type="GO" id="GO:0016020">
    <property type="term" value="C:membrane"/>
    <property type="evidence" value="ECO:0007669"/>
    <property type="project" value="GOC"/>
</dbReference>